<dbReference type="SMART" id="SM00545">
    <property type="entry name" value="JmjN"/>
    <property type="match status" value="1"/>
</dbReference>
<dbReference type="PROSITE" id="PS51184">
    <property type="entry name" value="JMJC"/>
    <property type="match status" value="1"/>
</dbReference>
<keyword evidence="4" id="KW-0408">Iron</keyword>
<proteinExistence type="predicted"/>
<dbReference type="InterPro" id="IPR003349">
    <property type="entry name" value="JmjN"/>
</dbReference>
<dbReference type="Pfam" id="PF02375">
    <property type="entry name" value="JmjN"/>
    <property type="match status" value="1"/>
</dbReference>
<keyword evidence="13" id="KW-1185">Reference proteome</keyword>
<evidence type="ECO:0000256" key="8">
    <source>
        <dbReference type="SAM" id="MobiDB-lite"/>
    </source>
</evidence>
<reference evidence="11" key="3">
    <citation type="submission" date="2018-07" db="EMBL/GenBank/DDBJ databases">
        <title>WGS assembly of Glycine max.</title>
        <authorList>
            <person name="Schmutz J."/>
            <person name="Cannon S."/>
            <person name="Schlueter J."/>
            <person name="Ma J."/>
            <person name="Mitros T."/>
            <person name="Nelson W."/>
            <person name="Hyten D."/>
            <person name="Song Q."/>
            <person name="Thelen J."/>
            <person name="Cheng J."/>
            <person name="Xu D."/>
            <person name="Hellsten U."/>
            <person name="May G."/>
            <person name="Yu Y."/>
            <person name="Sakurai T."/>
            <person name="Umezawa T."/>
            <person name="Bhattacharyya M."/>
            <person name="Sandhu D."/>
            <person name="Valliyodan B."/>
            <person name="Lindquist E."/>
            <person name="Peto M."/>
            <person name="Grant D."/>
            <person name="Shu S."/>
            <person name="Goodstein D."/>
            <person name="Barry K."/>
            <person name="Futrell-Griggs M."/>
            <person name="Abernathy B."/>
            <person name="Du J."/>
            <person name="Tian Z."/>
            <person name="Zhu L."/>
            <person name="Gill N."/>
            <person name="Joshi T."/>
            <person name="Libault M."/>
            <person name="Sethuraman A."/>
            <person name="Zhang X."/>
            <person name="Shinozaki K."/>
            <person name="Nguyen H."/>
            <person name="Wing R."/>
            <person name="Cregan P."/>
            <person name="Specht J."/>
            <person name="Grimwood J."/>
            <person name="Rokhsar D."/>
            <person name="Stacey G."/>
            <person name="Shoemaker R."/>
            <person name="Jackson S."/>
        </authorList>
    </citation>
    <scope>NUCLEOTIDE SEQUENCE</scope>
    <source>
        <tissue evidence="11">Callus</tissue>
    </source>
</reference>
<dbReference type="Pfam" id="PF02928">
    <property type="entry name" value="zf-C5HC2"/>
    <property type="match status" value="1"/>
</dbReference>
<keyword evidence="2" id="KW-0479">Metal-binding</keyword>
<reference evidence="12" key="2">
    <citation type="submission" date="2018-02" db="UniProtKB">
        <authorList>
            <consortium name="EnsemblPlants"/>
        </authorList>
    </citation>
    <scope>IDENTIFICATION</scope>
    <source>
        <strain evidence="12">Williams 82</strain>
    </source>
</reference>
<evidence type="ECO:0000256" key="2">
    <source>
        <dbReference type="ARBA" id="ARBA00022723"/>
    </source>
</evidence>
<dbReference type="GO" id="GO:0032452">
    <property type="term" value="F:histone demethylase activity"/>
    <property type="evidence" value="ECO:0000318"/>
    <property type="project" value="GO_Central"/>
</dbReference>
<dbReference type="GO" id="GO:0010468">
    <property type="term" value="P:regulation of gene expression"/>
    <property type="evidence" value="ECO:0000318"/>
    <property type="project" value="GO_Central"/>
</dbReference>
<dbReference type="AlphaFoldDB" id="A0A0R0L547"/>
<evidence type="ECO:0000313" key="13">
    <source>
        <dbReference type="Proteomes" id="UP000008827"/>
    </source>
</evidence>
<gene>
    <name evidence="12" type="primary">LOC100306287</name>
    <name evidence="11" type="ORF">GLYMA_01G014700</name>
</gene>
<evidence type="ECO:0000256" key="3">
    <source>
        <dbReference type="ARBA" id="ARBA00023002"/>
    </source>
</evidence>
<dbReference type="InterPro" id="IPR003347">
    <property type="entry name" value="JmjC_dom"/>
</dbReference>
<feature type="compositionally biased region" description="Basic and acidic residues" evidence="8">
    <location>
        <begin position="722"/>
        <end position="732"/>
    </location>
</feature>
<dbReference type="FunFam" id="2.60.120.650:FF:000016">
    <property type="entry name" value="Lysine-specific demethylase isoform A"/>
    <property type="match status" value="1"/>
</dbReference>
<evidence type="ECO:0000256" key="5">
    <source>
        <dbReference type="ARBA" id="ARBA00023015"/>
    </source>
</evidence>
<dbReference type="GO" id="GO:0006338">
    <property type="term" value="P:chromatin remodeling"/>
    <property type="evidence" value="ECO:0000318"/>
    <property type="project" value="GO_Central"/>
</dbReference>
<feature type="compositionally biased region" description="Basic and acidic residues" evidence="8">
    <location>
        <begin position="839"/>
        <end position="851"/>
    </location>
</feature>
<feature type="domain" description="JmjN" evidence="9">
    <location>
        <begin position="113"/>
        <end position="154"/>
    </location>
</feature>
<dbReference type="EMBL" id="CM000834">
    <property type="protein sequence ID" value="KRH74365.1"/>
    <property type="molecule type" value="Genomic_DNA"/>
</dbReference>
<keyword evidence="7" id="KW-0539">Nucleus</keyword>
<dbReference type="Gene3D" id="2.60.120.650">
    <property type="entry name" value="Cupin"/>
    <property type="match status" value="1"/>
</dbReference>
<dbReference type="GO" id="GO:0046872">
    <property type="term" value="F:metal ion binding"/>
    <property type="evidence" value="ECO:0007669"/>
    <property type="project" value="UniProtKB-KW"/>
</dbReference>
<feature type="region of interest" description="Disordered" evidence="8">
    <location>
        <begin position="722"/>
        <end position="800"/>
    </location>
</feature>
<dbReference type="InterPro" id="IPR004198">
    <property type="entry name" value="Znf_C5HC2"/>
</dbReference>
<dbReference type="GO" id="GO:0000785">
    <property type="term" value="C:chromatin"/>
    <property type="evidence" value="ECO:0000318"/>
    <property type="project" value="GO_Central"/>
</dbReference>
<dbReference type="GO" id="GO:0005634">
    <property type="term" value="C:nucleus"/>
    <property type="evidence" value="ECO:0000318"/>
    <property type="project" value="GO_Central"/>
</dbReference>
<dbReference type="GO" id="GO:0040029">
    <property type="term" value="P:epigenetic regulation of gene expression"/>
    <property type="evidence" value="ECO:0007669"/>
    <property type="project" value="UniProtKB-ARBA"/>
</dbReference>
<dbReference type="PANTHER" id="PTHR10694">
    <property type="entry name" value="LYSINE-SPECIFIC DEMETHYLASE"/>
    <property type="match status" value="1"/>
</dbReference>
<evidence type="ECO:0000259" key="10">
    <source>
        <dbReference type="PROSITE" id="PS51184"/>
    </source>
</evidence>
<dbReference type="Proteomes" id="UP000008827">
    <property type="component" value="Chromosome 1"/>
</dbReference>
<feature type="compositionally biased region" description="Polar residues" evidence="8">
    <location>
        <begin position="761"/>
        <end position="771"/>
    </location>
</feature>
<dbReference type="SMR" id="A0A0R0L547"/>
<dbReference type="FunCoup" id="A0A0R0L547">
    <property type="interactions" value="371"/>
</dbReference>
<comment type="cofactor">
    <cofactor evidence="1">
        <name>Fe(2+)</name>
        <dbReference type="ChEBI" id="CHEBI:29033"/>
    </cofactor>
</comment>
<dbReference type="STRING" id="3847.A0A0R0L547"/>
<feature type="region of interest" description="Disordered" evidence="8">
    <location>
        <begin position="839"/>
        <end position="884"/>
    </location>
</feature>
<reference evidence="11 12" key="1">
    <citation type="journal article" date="2010" name="Nature">
        <title>Genome sequence of the palaeopolyploid soybean.</title>
        <authorList>
            <person name="Schmutz J."/>
            <person name="Cannon S.B."/>
            <person name="Schlueter J."/>
            <person name="Ma J."/>
            <person name="Mitros T."/>
            <person name="Nelson W."/>
            <person name="Hyten D.L."/>
            <person name="Song Q."/>
            <person name="Thelen J.J."/>
            <person name="Cheng J."/>
            <person name="Xu D."/>
            <person name="Hellsten U."/>
            <person name="May G.D."/>
            <person name="Yu Y."/>
            <person name="Sakurai T."/>
            <person name="Umezawa T."/>
            <person name="Bhattacharyya M.K."/>
            <person name="Sandhu D."/>
            <person name="Valliyodan B."/>
            <person name="Lindquist E."/>
            <person name="Peto M."/>
            <person name="Grant D."/>
            <person name="Shu S."/>
            <person name="Goodstein D."/>
            <person name="Barry K."/>
            <person name="Futrell-Griggs M."/>
            <person name="Abernathy B."/>
            <person name="Du J."/>
            <person name="Tian Z."/>
            <person name="Zhu L."/>
            <person name="Gill N."/>
            <person name="Joshi T."/>
            <person name="Libault M."/>
            <person name="Sethuraman A."/>
            <person name="Zhang X.-C."/>
            <person name="Shinozaki K."/>
            <person name="Nguyen H.T."/>
            <person name="Wing R.A."/>
            <person name="Cregan P."/>
            <person name="Specht J."/>
            <person name="Grimwood J."/>
            <person name="Rokhsar D."/>
            <person name="Stacey G."/>
            <person name="Shoemaker R.C."/>
            <person name="Jackson S.A."/>
        </authorList>
    </citation>
    <scope>NUCLEOTIDE SEQUENCE [LARGE SCALE GENOMIC DNA]</scope>
    <source>
        <strain evidence="12">cv. Williams 82</strain>
        <tissue evidence="11">Callus</tissue>
    </source>
</reference>
<organism evidence="11">
    <name type="scientific">Glycine max</name>
    <name type="common">Soybean</name>
    <name type="synonym">Glycine hispida</name>
    <dbReference type="NCBI Taxonomy" id="3847"/>
    <lineage>
        <taxon>Eukaryota</taxon>
        <taxon>Viridiplantae</taxon>
        <taxon>Streptophyta</taxon>
        <taxon>Embryophyta</taxon>
        <taxon>Tracheophyta</taxon>
        <taxon>Spermatophyta</taxon>
        <taxon>Magnoliopsida</taxon>
        <taxon>eudicotyledons</taxon>
        <taxon>Gunneridae</taxon>
        <taxon>Pentapetalae</taxon>
        <taxon>rosids</taxon>
        <taxon>fabids</taxon>
        <taxon>Fabales</taxon>
        <taxon>Fabaceae</taxon>
        <taxon>Papilionoideae</taxon>
        <taxon>50 kb inversion clade</taxon>
        <taxon>NPAAA clade</taxon>
        <taxon>indigoferoid/millettioid clade</taxon>
        <taxon>Phaseoleae</taxon>
        <taxon>Glycine</taxon>
        <taxon>Glycine subgen. Soja</taxon>
    </lineage>
</organism>
<dbReference type="GO" id="GO:0016491">
    <property type="term" value="F:oxidoreductase activity"/>
    <property type="evidence" value="ECO:0007669"/>
    <property type="project" value="UniProtKB-KW"/>
</dbReference>
<name>A0A0R0L547_SOYBN</name>
<dbReference type="PROSITE" id="PS51183">
    <property type="entry name" value="JMJN"/>
    <property type="match status" value="1"/>
</dbReference>
<evidence type="ECO:0000256" key="6">
    <source>
        <dbReference type="ARBA" id="ARBA00023163"/>
    </source>
</evidence>
<dbReference type="ExpressionAtlas" id="A0A0R0L547">
    <property type="expression patterns" value="baseline and differential"/>
</dbReference>
<feature type="domain" description="JmjC" evidence="10">
    <location>
        <begin position="260"/>
        <end position="430"/>
    </location>
</feature>
<dbReference type="Pfam" id="PF02373">
    <property type="entry name" value="JmjC"/>
    <property type="match status" value="1"/>
</dbReference>
<dbReference type="EnsemblPlants" id="KRH74365">
    <property type="protein sequence ID" value="KRH74365"/>
    <property type="gene ID" value="GLYMA_01G014700"/>
</dbReference>
<evidence type="ECO:0000256" key="4">
    <source>
        <dbReference type="ARBA" id="ARBA00023004"/>
    </source>
</evidence>
<dbReference type="Gramene" id="KRH74365">
    <property type="protein sequence ID" value="KRH74365"/>
    <property type="gene ID" value="GLYMA_01G014700"/>
</dbReference>
<protein>
    <recommendedName>
        <fullName evidence="14">JmjC domain-containing protein</fullName>
    </recommendedName>
</protein>
<evidence type="ECO:0008006" key="14">
    <source>
        <dbReference type="Google" id="ProtNLM"/>
    </source>
</evidence>
<dbReference type="SMART" id="SM00558">
    <property type="entry name" value="JmjC"/>
    <property type="match status" value="1"/>
</dbReference>
<accession>A0A0R0L547</accession>
<keyword evidence="3" id="KW-0560">Oxidoreductase</keyword>
<sequence length="884" mass="100413">MSLFIKCSRLWFPQNERPIHLVIDSSMVERRVTLSKEARNGLEFLKRKRLQRAKFVTATQTSVANMMSRSGNALRASASCGPRFHGNANVFSKRKVDKFDTNDLDWTDKILECPVYSPTKEEFEDPLIYLQKIAPEASKYGICKIISPLSASVPAGVVLMKEKAGFKFTTRVQPLRLAEWDTEDKVTFFMSGRNYTFRDFEKMANKVFARRYCSAGCLPATYLEKEFWHEIGCGKMETVEYACDVDGSAFSSSPTDQLGNSKWNLKKLSRLPKSILRLLETSIPGVTEPMLYIGMLFSIFAWHVEDHYLYSINYHHCGASKTWYGIPGHAALDFERVVREHVYTNDILSSDGEDGAFDVLLGKTTLFPPNILLEHEVPVYKAVQKPGEFIITFPRAYHAGFSHGFNCGEAVNFAIGDWFPLGAVASRRYALLNRVPLLPHEELLCKEAMLLRTCLELEDSDFPSPDLFSHNSIKISFVNLMRFQHRARWFLTKSRAGISVSFHSHGTILCSLCKRDCYIAYVGCNCHKHHVCLRHDADSLDFNCGSKHTLYLREDIMDMEAAAKMFEQEDGILDEIRKQTKSDQNMYAYPLSNMFQGAEANGYTPYCELKLDSVAEFYATPEHSTNNQEYSSQYQSVFVHCSENQKPVVSEVSFSSATSTLCSLSESLESFSAPKNQAEEHININATSIIDFEEFAERISNSACESSLSPAVYHERSVKPRGDLQRFDKKPVVNESDDSDSEIFRVKRPSSLKAERRNMNDAMSSKHTAQQGLKRLKKILPEGKSGQPMDFSRSNESSYKYGHPVNHKGHAEISSRDRFATGNGIPISIRCKKLGNEEISMQRDHNRRDRLQQTFREPPSMELEPKHLKVRGPSFLGLESSRSN</sequence>
<dbReference type="OrthoDB" id="1678912at2759"/>
<keyword evidence="5" id="KW-0805">Transcription regulation</keyword>
<evidence type="ECO:0000313" key="12">
    <source>
        <dbReference type="EnsemblPlants" id="KRH74365"/>
    </source>
</evidence>
<evidence type="ECO:0000256" key="1">
    <source>
        <dbReference type="ARBA" id="ARBA00001954"/>
    </source>
</evidence>
<evidence type="ECO:0000256" key="7">
    <source>
        <dbReference type="ARBA" id="ARBA00023242"/>
    </source>
</evidence>
<dbReference type="SUPFAM" id="SSF51197">
    <property type="entry name" value="Clavaminate synthase-like"/>
    <property type="match status" value="1"/>
</dbReference>
<keyword evidence="6" id="KW-0804">Transcription</keyword>
<evidence type="ECO:0000259" key="9">
    <source>
        <dbReference type="PROSITE" id="PS51183"/>
    </source>
</evidence>
<dbReference type="GO" id="GO:0141052">
    <property type="term" value="F:histone H3 demethylase activity"/>
    <property type="evidence" value="ECO:0007669"/>
    <property type="project" value="UniProtKB-ARBA"/>
</dbReference>
<evidence type="ECO:0000313" key="11">
    <source>
        <dbReference type="EMBL" id="KRH74365.1"/>
    </source>
</evidence>
<dbReference type="PANTHER" id="PTHR10694:SF33">
    <property type="entry name" value="LYSINE-SPECIFIC DEMETHYLASE 5"/>
    <property type="match status" value="1"/>
</dbReference>